<organism evidence="1 2">
    <name type="scientific">Sediminimonas qiaohouensis</name>
    <dbReference type="NCBI Taxonomy" id="552061"/>
    <lineage>
        <taxon>Bacteria</taxon>
        <taxon>Pseudomonadati</taxon>
        <taxon>Pseudomonadota</taxon>
        <taxon>Alphaproteobacteria</taxon>
        <taxon>Rhodobacterales</taxon>
        <taxon>Roseobacteraceae</taxon>
        <taxon>Sediminimonas</taxon>
    </lineage>
</organism>
<gene>
    <name evidence="1" type="ORF">FH759_00250</name>
</gene>
<dbReference type="CDD" id="cd00586">
    <property type="entry name" value="4HBT"/>
    <property type="match status" value="1"/>
</dbReference>
<protein>
    <submittedName>
        <fullName evidence="1">Acyl-CoA thioesterase</fullName>
    </submittedName>
</protein>
<dbReference type="Pfam" id="PF13279">
    <property type="entry name" value="4HBT_2"/>
    <property type="match status" value="1"/>
</dbReference>
<dbReference type="Proteomes" id="UP000483078">
    <property type="component" value="Unassembled WGS sequence"/>
</dbReference>
<proteinExistence type="predicted"/>
<sequence>MAFVFRQKVLFKHCDPAGIVFYPRYFEMLNDCVEAFFSDILQHPFESLHGTGGVPTAQISARFTAPSRHGDLVDFTLRTGTPGRSSLALDFHAACGGETRLTANSTLVFVDGNGKPQTWPQSLKAALNAQAER</sequence>
<evidence type="ECO:0000313" key="1">
    <source>
        <dbReference type="EMBL" id="MTJ03106.1"/>
    </source>
</evidence>
<dbReference type="InterPro" id="IPR029069">
    <property type="entry name" value="HotDog_dom_sf"/>
</dbReference>
<accession>A0A7C9H937</accession>
<dbReference type="AlphaFoldDB" id="A0A7C9H937"/>
<name>A0A7C9H937_9RHOB</name>
<comment type="caution">
    <text evidence="1">The sequence shown here is derived from an EMBL/GenBank/DDBJ whole genome shotgun (WGS) entry which is preliminary data.</text>
</comment>
<dbReference type="SUPFAM" id="SSF54637">
    <property type="entry name" value="Thioesterase/thiol ester dehydrase-isomerase"/>
    <property type="match status" value="1"/>
</dbReference>
<dbReference type="RefSeq" id="WP_273247543.1">
    <property type="nucleotide sequence ID" value="NZ_VENJ01000002.1"/>
</dbReference>
<reference evidence="1 2" key="1">
    <citation type="submission" date="2019-06" db="EMBL/GenBank/DDBJ databases">
        <title>Enrichment of Autotrophic Halophilic Microorganisms from Red Sea Brine Pool Using Microbial Electrosynthesis System.</title>
        <authorList>
            <person name="Alqahtani M.F."/>
            <person name="Bajracharya S."/>
            <person name="Katuri K.P."/>
            <person name="Ali M."/>
            <person name="Saikaly P.E."/>
        </authorList>
    </citation>
    <scope>NUCLEOTIDE SEQUENCE [LARGE SCALE GENOMIC DNA]</scope>
    <source>
        <strain evidence="1">MES6</strain>
    </source>
</reference>
<dbReference type="EMBL" id="VENJ01000002">
    <property type="protein sequence ID" value="MTJ03106.1"/>
    <property type="molecule type" value="Genomic_DNA"/>
</dbReference>
<evidence type="ECO:0000313" key="2">
    <source>
        <dbReference type="Proteomes" id="UP000483078"/>
    </source>
</evidence>
<dbReference type="Gene3D" id="3.10.129.10">
    <property type="entry name" value="Hotdog Thioesterase"/>
    <property type="match status" value="1"/>
</dbReference>